<evidence type="ECO:0000313" key="7">
    <source>
        <dbReference type="EMBL" id="KAL0637153.1"/>
    </source>
</evidence>
<dbReference type="Gene3D" id="2.60.120.260">
    <property type="entry name" value="Galactose-binding domain-like"/>
    <property type="match status" value="1"/>
</dbReference>
<dbReference type="InterPro" id="IPR045120">
    <property type="entry name" value="Suco/Slp1-like"/>
</dbReference>
<feature type="region of interest" description="Disordered" evidence="5">
    <location>
        <begin position="750"/>
        <end position="899"/>
    </location>
</feature>
<feature type="region of interest" description="Disordered" evidence="5">
    <location>
        <begin position="205"/>
        <end position="240"/>
    </location>
</feature>
<keyword evidence="2" id="KW-0812">Transmembrane</keyword>
<keyword evidence="3" id="KW-1133">Transmembrane helix</keyword>
<sequence length="899" mass="98956">MVGRIAVALVAAVFGFGLSGTVGGAVSFASVVPREGRVAPTCKAVAVNYITHCLPQQCLRTSRTSMAVSFASETVEPSLVPATVSHRGLNFGRPQKVSAEKPPTTPPTTITTTTTTEALLSTPPNSISTAESTAHTDPPEEDDSPLDTANFLSFEEWRAQNLAKAGQSSDTFEPRTREPRRDPRANTNAFGAFGEDSEIEIDFGFDSENGGAPEYRVGRSDKVATPSPAKPSSQLKSKDAGKTCRERFNYASFDCAATVHKTNPGCKGPTSILLENKDSYMRNKCSQENKHFIVELCEDILVDTVVLANFEFFSSMFRTFRVSVSDRYPVKVSGWRDLGTFQARNSRQVQAFLIENPLIWARYLKVELLTHYGNEFYCPVSLLRVHGTTMMEEYRHQDELARGETEDDVSEELSPEAVARDIVEVDVRIATPASTHEEKPTESYPEYTAGPIEVIDDVYESNHVEVRVIYDIVDPQPAVCKPRVNSGALIFEPARLPVCGIVYTPSTTIRTVRSSAQSATLISAGFISSTTAASSQTAPSAPKPSSKDPISIIPSSKQREATPAAPKPVSPYKSLDSHPQEPRQQQNSPPSHPHPPPASPTTQESFFKTVHKRLSLLEQNATLSLQYIEDQSRILRDAFMKVEKRQMEKTTAFIEQLNTTFLTELKVYKDKYDQLWQSTVTALESQRDQSERDMAAVSTRLTILADEMIFQKRMYQIQSFLLLITIGVVIFSRNSQLDTPLLQHMRSRSTNLRMLDTPPSSPLSTRRGSDVEGVQFELSSPPPEDYTRDGGSPNSMRGSPNTPSGTRTRRSWAQFGPRLKVEGKGRRWQRLPSPLGSAGDAGDAGDEFEGEERLVGLGLDGVRSPDESESSEVRVSSEVSPVIEGMATPELSSEGSEES</sequence>
<feature type="compositionally biased region" description="Polar residues" evidence="5">
    <location>
        <begin position="117"/>
        <end position="135"/>
    </location>
</feature>
<feature type="compositionally biased region" description="Low complexity" evidence="5">
    <location>
        <begin position="530"/>
        <end position="556"/>
    </location>
</feature>
<evidence type="ECO:0000313" key="8">
    <source>
        <dbReference type="Proteomes" id="UP001447188"/>
    </source>
</evidence>
<protein>
    <recommendedName>
        <fullName evidence="6">SUN domain-containing protein</fullName>
    </recommendedName>
</protein>
<comment type="caution">
    <text evidence="7">The sequence shown here is derived from an EMBL/GenBank/DDBJ whole genome shotgun (WGS) entry which is preliminary data.</text>
</comment>
<feature type="region of interest" description="Disordered" evidence="5">
    <location>
        <begin position="530"/>
        <end position="604"/>
    </location>
</feature>
<feature type="compositionally biased region" description="Basic and acidic residues" evidence="5">
    <location>
        <begin position="172"/>
        <end position="184"/>
    </location>
</feature>
<feature type="region of interest" description="Disordered" evidence="5">
    <location>
        <begin position="93"/>
        <end position="147"/>
    </location>
</feature>
<dbReference type="Pfam" id="PF07738">
    <property type="entry name" value="Sad1_UNC"/>
    <property type="match status" value="1"/>
</dbReference>
<comment type="subcellular location">
    <subcellularLocation>
        <location evidence="1">Endomembrane system</location>
    </subcellularLocation>
</comment>
<reference evidence="7 8" key="1">
    <citation type="submission" date="2024-02" db="EMBL/GenBank/DDBJ databases">
        <title>Discinaceae phylogenomics.</title>
        <authorList>
            <person name="Dirks A.C."/>
            <person name="James T.Y."/>
        </authorList>
    </citation>
    <scope>NUCLEOTIDE SEQUENCE [LARGE SCALE GENOMIC DNA]</scope>
    <source>
        <strain evidence="7 8">ACD0624</strain>
    </source>
</reference>
<keyword evidence="4" id="KW-0472">Membrane</keyword>
<dbReference type="Proteomes" id="UP001447188">
    <property type="component" value="Unassembled WGS sequence"/>
</dbReference>
<proteinExistence type="predicted"/>
<feature type="compositionally biased region" description="Pro residues" evidence="5">
    <location>
        <begin position="590"/>
        <end position="599"/>
    </location>
</feature>
<dbReference type="PROSITE" id="PS51469">
    <property type="entry name" value="SUN"/>
    <property type="match status" value="1"/>
</dbReference>
<feature type="compositionally biased region" description="Low complexity" evidence="5">
    <location>
        <begin position="107"/>
        <end position="116"/>
    </location>
</feature>
<dbReference type="EMBL" id="JBBBZM010000038">
    <property type="protein sequence ID" value="KAL0637153.1"/>
    <property type="molecule type" value="Genomic_DNA"/>
</dbReference>
<name>A0ABR3GML2_9PEZI</name>
<feature type="compositionally biased region" description="Polar residues" evidence="5">
    <location>
        <begin position="890"/>
        <end position="899"/>
    </location>
</feature>
<accession>A0ABR3GML2</accession>
<organism evidence="7 8">
    <name type="scientific">Discina gigas</name>
    <dbReference type="NCBI Taxonomy" id="1032678"/>
    <lineage>
        <taxon>Eukaryota</taxon>
        <taxon>Fungi</taxon>
        <taxon>Dikarya</taxon>
        <taxon>Ascomycota</taxon>
        <taxon>Pezizomycotina</taxon>
        <taxon>Pezizomycetes</taxon>
        <taxon>Pezizales</taxon>
        <taxon>Discinaceae</taxon>
        <taxon>Discina</taxon>
    </lineage>
</organism>
<evidence type="ECO:0000256" key="5">
    <source>
        <dbReference type="SAM" id="MobiDB-lite"/>
    </source>
</evidence>
<feature type="domain" description="SUN" evidence="6">
    <location>
        <begin position="216"/>
        <end position="390"/>
    </location>
</feature>
<gene>
    <name evidence="7" type="ORF">Q9L58_003802</name>
</gene>
<evidence type="ECO:0000256" key="2">
    <source>
        <dbReference type="ARBA" id="ARBA00022692"/>
    </source>
</evidence>
<evidence type="ECO:0000256" key="3">
    <source>
        <dbReference type="ARBA" id="ARBA00022989"/>
    </source>
</evidence>
<dbReference type="PANTHER" id="PTHR12953">
    <property type="entry name" value="MEMBRANE PROTEIN CH1 RELATED"/>
    <property type="match status" value="1"/>
</dbReference>
<keyword evidence="8" id="KW-1185">Reference proteome</keyword>
<feature type="compositionally biased region" description="Low complexity" evidence="5">
    <location>
        <begin position="873"/>
        <end position="884"/>
    </location>
</feature>
<feature type="compositionally biased region" description="Polar residues" evidence="5">
    <location>
        <begin position="792"/>
        <end position="806"/>
    </location>
</feature>
<dbReference type="InterPro" id="IPR012919">
    <property type="entry name" value="SUN_dom"/>
</dbReference>
<dbReference type="PANTHER" id="PTHR12953:SF0">
    <property type="entry name" value="SUN DOMAIN-CONTAINING OSSIFICATION FACTOR"/>
    <property type="match status" value="1"/>
</dbReference>
<evidence type="ECO:0000259" key="6">
    <source>
        <dbReference type="PROSITE" id="PS51469"/>
    </source>
</evidence>
<evidence type="ECO:0000256" key="4">
    <source>
        <dbReference type="ARBA" id="ARBA00023136"/>
    </source>
</evidence>
<evidence type="ECO:0000256" key="1">
    <source>
        <dbReference type="ARBA" id="ARBA00004308"/>
    </source>
</evidence>
<feature type="region of interest" description="Disordered" evidence="5">
    <location>
        <begin position="162"/>
        <end position="190"/>
    </location>
</feature>